<evidence type="ECO:0000313" key="1">
    <source>
        <dbReference type="EMBL" id="KAK9233821.1"/>
    </source>
</evidence>
<sequence>MAASTSASSPTLTEASAAQVTSYTAPTPGHPSEQFEVDDTYTTLQAPSTTNANTDGQPPANEAGDELHYPQGAALYSTIAALIIVLIITGLDITIVAVAIPSLSNQFKTIADIGWYSTALRLVLCSFTFMFGKMYTVFHVKSLFLACMIIFAVGTAVSTFAVSSSMFIVGRAICGFGFAGVFTGVWALFTLTIPLRQRALYGGIGGGIEAVASVSAPLLGGVLIDRFSWRACFGLLLPFSAIAILMIFFLLPPLKAQHNVENLKMPLKEKLKQMDLLGTALFVPSITCLLLALQWAGTTYGWGDVRIVVLLVIFAVLLGVFGWWQYRAGEKATLPIRILGMRSILAGAWFASCCNSTLALVEYYMSIYFQGVRGWTAARAGIMSLPMIMGLTISTLLSGALTTAIGYYYPFFYGTTLLAPVAAGLLTSLDIDSSLAKLLCYQALLGFAIGLGLQGPQLAAQTVLSEQESTIGLAIVSFASQLGPVLFISASTTLFQNRLDAEISQLAPGTNITSLEHMGLSDIRTYIGGDRLRDVLLGYDKAVTQTLYLPLALTCLTVVATVAMERVSIKKKQS</sequence>
<gene>
    <name evidence="1" type="ORF">V1525DRAFT_415234</name>
</gene>
<protein>
    <submittedName>
        <fullName evidence="1">Major facilitator superfamily domain-containing protein</fullName>
    </submittedName>
</protein>
<keyword evidence="2" id="KW-1185">Reference proteome</keyword>
<organism evidence="1 2">
    <name type="scientific">Lipomyces kononenkoae</name>
    <name type="common">Yeast</name>
    <dbReference type="NCBI Taxonomy" id="34357"/>
    <lineage>
        <taxon>Eukaryota</taxon>
        <taxon>Fungi</taxon>
        <taxon>Dikarya</taxon>
        <taxon>Ascomycota</taxon>
        <taxon>Saccharomycotina</taxon>
        <taxon>Lipomycetes</taxon>
        <taxon>Lipomycetales</taxon>
        <taxon>Lipomycetaceae</taxon>
        <taxon>Lipomyces</taxon>
    </lineage>
</organism>
<proteinExistence type="predicted"/>
<name>A0ACC3SQ96_LIPKO</name>
<reference evidence="2" key="1">
    <citation type="journal article" date="2024" name="Front. Bioeng. Biotechnol.">
        <title>Genome-scale model development and genomic sequencing of the oleaginous clade Lipomyces.</title>
        <authorList>
            <person name="Czajka J.J."/>
            <person name="Han Y."/>
            <person name="Kim J."/>
            <person name="Mondo S.J."/>
            <person name="Hofstad B.A."/>
            <person name="Robles A."/>
            <person name="Haridas S."/>
            <person name="Riley R."/>
            <person name="LaButti K."/>
            <person name="Pangilinan J."/>
            <person name="Andreopoulos W."/>
            <person name="Lipzen A."/>
            <person name="Yan J."/>
            <person name="Wang M."/>
            <person name="Ng V."/>
            <person name="Grigoriev I.V."/>
            <person name="Spatafora J.W."/>
            <person name="Magnuson J.K."/>
            <person name="Baker S.E."/>
            <person name="Pomraning K.R."/>
        </authorList>
    </citation>
    <scope>NUCLEOTIDE SEQUENCE [LARGE SCALE GENOMIC DNA]</scope>
    <source>
        <strain evidence="2">CBS 7786</strain>
    </source>
</reference>
<evidence type="ECO:0000313" key="2">
    <source>
        <dbReference type="Proteomes" id="UP001433508"/>
    </source>
</evidence>
<dbReference type="Proteomes" id="UP001433508">
    <property type="component" value="Unassembled WGS sequence"/>
</dbReference>
<accession>A0ACC3SQ96</accession>
<dbReference type="EMBL" id="MU971580">
    <property type="protein sequence ID" value="KAK9233821.1"/>
    <property type="molecule type" value="Genomic_DNA"/>
</dbReference>
<comment type="caution">
    <text evidence="1">The sequence shown here is derived from an EMBL/GenBank/DDBJ whole genome shotgun (WGS) entry which is preliminary data.</text>
</comment>